<feature type="signal peptide" evidence="1">
    <location>
        <begin position="1"/>
        <end position="23"/>
    </location>
</feature>
<evidence type="ECO:0000313" key="2">
    <source>
        <dbReference type="EMBL" id="MFI6498777.1"/>
    </source>
</evidence>
<dbReference type="PROSITE" id="PS51257">
    <property type="entry name" value="PROKAR_LIPOPROTEIN"/>
    <property type="match status" value="1"/>
</dbReference>
<organism evidence="2 3">
    <name type="scientific">Nonomuraea typhae</name>
    <dbReference type="NCBI Taxonomy" id="2603600"/>
    <lineage>
        <taxon>Bacteria</taxon>
        <taxon>Bacillati</taxon>
        <taxon>Actinomycetota</taxon>
        <taxon>Actinomycetes</taxon>
        <taxon>Streptosporangiales</taxon>
        <taxon>Streptosporangiaceae</taxon>
        <taxon>Nonomuraea</taxon>
    </lineage>
</organism>
<evidence type="ECO:0000313" key="3">
    <source>
        <dbReference type="Proteomes" id="UP001612741"/>
    </source>
</evidence>
<dbReference type="Proteomes" id="UP001612741">
    <property type="component" value="Unassembled WGS sequence"/>
</dbReference>
<gene>
    <name evidence="2" type="ORF">ACIBG2_15415</name>
</gene>
<comment type="caution">
    <text evidence="2">The sequence shown here is derived from an EMBL/GenBank/DDBJ whole genome shotgun (WGS) entry which is preliminary data.</text>
</comment>
<keyword evidence="3" id="KW-1185">Reference proteome</keyword>
<evidence type="ECO:0008006" key="4">
    <source>
        <dbReference type="Google" id="ProtNLM"/>
    </source>
</evidence>
<proteinExistence type="predicted"/>
<feature type="chain" id="PRO_5047464085" description="Lipoprotein" evidence="1">
    <location>
        <begin position="24"/>
        <end position="122"/>
    </location>
</feature>
<name>A0ABW7YS83_9ACTN</name>
<sequence length="122" mass="12260">MTSSRRRITMTIAALALAGFATACGGVDKAVNCTSASQEVTKISNEFTQAMTSAAADPSALSKAADEAAGKVKTLAGKHDGELAAALNDLASGFEGMKDPSSAMAGANKIQGFITKIQSACS</sequence>
<protein>
    <recommendedName>
        <fullName evidence="4">Lipoprotein</fullName>
    </recommendedName>
</protein>
<reference evidence="2 3" key="1">
    <citation type="submission" date="2024-10" db="EMBL/GenBank/DDBJ databases">
        <title>The Natural Products Discovery Center: Release of the First 8490 Sequenced Strains for Exploring Actinobacteria Biosynthetic Diversity.</title>
        <authorList>
            <person name="Kalkreuter E."/>
            <person name="Kautsar S.A."/>
            <person name="Yang D."/>
            <person name="Bader C.D."/>
            <person name="Teijaro C.N."/>
            <person name="Fluegel L."/>
            <person name="Davis C.M."/>
            <person name="Simpson J.R."/>
            <person name="Lauterbach L."/>
            <person name="Steele A.D."/>
            <person name="Gui C."/>
            <person name="Meng S."/>
            <person name="Li G."/>
            <person name="Viehrig K."/>
            <person name="Ye F."/>
            <person name="Su P."/>
            <person name="Kiefer A.F."/>
            <person name="Nichols A."/>
            <person name="Cepeda A.J."/>
            <person name="Yan W."/>
            <person name="Fan B."/>
            <person name="Jiang Y."/>
            <person name="Adhikari A."/>
            <person name="Zheng C.-J."/>
            <person name="Schuster L."/>
            <person name="Cowan T.M."/>
            <person name="Smanski M.J."/>
            <person name="Chevrette M.G."/>
            <person name="De Carvalho L.P.S."/>
            <person name="Shen B."/>
        </authorList>
    </citation>
    <scope>NUCLEOTIDE SEQUENCE [LARGE SCALE GENOMIC DNA]</scope>
    <source>
        <strain evidence="2 3">NPDC050545</strain>
    </source>
</reference>
<evidence type="ECO:0000256" key="1">
    <source>
        <dbReference type="SAM" id="SignalP"/>
    </source>
</evidence>
<dbReference type="RefSeq" id="WP_397082015.1">
    <property type="nucleotide sequence ID" value="NZ_JBITGY010000004.1"/>
</dbReference>
<dbReference type="EMBL" id="JBITGY010000004">
    <property type="protein sequence ID" value="MFI6498777.1"/>
    <property type="molecule type" value="Genomic_DNA"/>
</dbReference>
<keyword evidence="1" id="KW-0732">Signal</keyword>
<accession>A0ABW7YS83</accession>